<keyword evidence="4" id="KW-1185">Reference proteome</keyword>
<evidence type="ECO:0000256" key="1">
    <source>
        <dbReference type="SAM" id="MobiDB-lite"/>
    </source>
</evidence>
<accession>A0A3S5AKK6</accession>
<dbReference type="EMBL" id="CAAALY010260640">
    <property type="protein sequence ID" value="VEL39260.1"/>
    <property type="molecule type" value="Genomic_DNA"/>
</dbReference>
<name>A0A3S5AKK6_9PLAT</name>
<keyword evidence="2" id="KW-0812">Transmembrane</keyword>
<proteinExistence type="predicted"/>
<dbReference type="Proteomes" id="UP000784294">
    <property type="component" value="Unassembled WGS sequence"/>
</dbReference>
<evidence type="ECO:0000313" key="3">
    <source>
        <dbReference type="EMBL" id="VEL39260.1"/>
    </source>
</evidence>
<feature type="transmembrane region" description="Helical" evidence="2">
    <location>
        <begin position="51"/>
        <end position="75"/>
    </location>
</feature>
<comment type="caution">
    <text evidence="3">The sequence shown here is derived from an EMBL/GenBank/DDBJ whole genome shotgun (WGS) entry which is preliminary data.</text>
</comment>
<keyword evidence="2" id="KW-0472">Membrane</keyword>
<reference evidence="3" key="1">
    <citation type="submission" date="2018-11" db="EMBL/GenBank/DDBJ databases">
        <authorList>
            <consortium name="Pathogen Informatics"/>
        </authorList>
    </citation>
    <scope>NUCLEOTIDE SEQUENCE</scope>
</reference>
<protein>
    <submittedName>
        <fullName evidence="3">Uncharacterized protein</fullName>
    </submittedName>
</protein>
<evidence type="ECO:0000256" key="2">
    <source>
        <dbReference type="SAM" id="Phobius"/>
    </source>
</evidence>
<feature type="region of interest" description="Disordered" evidence="1">
    <location>
        <begin position="291"/>
        <end position="317"/>
    </location>
</feature>
<gene>
    <name evidence="3" type="ORF">PXEA_LOCUS32700</name>
</gene>
<organism evidence="3 4">
    <name type="scientific">Protopolystoma xenopodis</name>
    <dbReference type="NCBI Taxonomy" id="117903"/>
    <lineage>
        <taxon>Eukaryota</taxon>
        <taxon>Metazoa</taxon>
        <taxon>Spiralia</taxon>
        <taxon>Lophotrochozoa</taxon>
        <taxon>Platyhelminthes</taxon>
        <taxon>Monogenea</taxon>
        <taxon>Polyopisthocotylea</taxon>
        <taxon>Polystomatidea</taxon>
        <taxon>Polystomatidae</taxon>
        <taxon>Protopolystoma</taxon>
    </lineage>
</organism>
<sequence length="340" mass="37111">MCAKVVIALRSFRSPHCGSQPKPNPASSSKKPVAYFPPAPYGVYTGVLPDLVIGVACLVASVLLSAALLLVFWLAKSTRRRSQRALRRQAAHRCYAASGTGLSLWRHPADPRDTFDVLTPPHLFVSAQFLEFSDHKLAFFAVSLHSYIFPTIGLPDWVYLTLKTRIVGPRNHIPRSVSVFSDHPARVASRCLLEELIKCQIAMPKTNVGSFRLVSLKLVILIPTLQAPVTCGHGGMKKNPSRGGVEMTDALTFLPPELLVRRGRVDRHLPPSQLTVAPALSQWASKQLLANRASRSDQHQSDSSLADSASDGDEIGGQSIQSGVSCNSYTSLCHFFARQP</sequence>
<evidence type="ECO:0000313" key="4">
    <source>
        <dbReference type="Proteomes" id="UP000784294"/>
    </source>
</evidence>
<dbReference type="AlphaFoldDB" id="A0A3S5AKK6"/>
<keyword evidence="2" id="KW-1133">Transmembrane helix</keyword>